<dbReference type="Proteomes" id="UP000094801">
    <property type="component" value="Unassembled WGS sequence"/>
</dbReference>
<feature type="region of interest" description="Disordered" evidence="1">
    <location>
        <begin position="298"/>
        <end position="318"/>
    </location>
</feature>
<protein>
    <submittedName>
        <fullName evidence="2">Uncharacterized protein</fullName>
    </submittedName>
</protein>
<evidence type="ECO:0000313" key="3">
    <source>
        <dbReference type="Proteomes" id="UP000094801"/>
    </source>
</evidence>
<keyword evidence="3" id="KW-1185">Reference proteome</keyword>
<dbReference type="STRING" id="983967.A0A1E4T852"/>
<dbReference type="OrthoDB" id="5329385at2759"/>
<dbReference type="InterPro" id="IPR031342">
    <property type="entry name" value="Mug163-like"/>
</dbReference>
<proteinExistence type="predicted"/>
<organism evidence="2 3">
    <name type="scientific">[Candida] arabinofermentans NRRL YB-2248</name>
    <dbReference type="NCBI Taxonomy" id="983967"/>
    <lineage>
        <taxon>Eukaryota</taxon>
        <taxon>Fungi</taxon>
        <taxon>Dikarya</taxon>
        <taxon>Ascomycota</taxon>
        <taxon>Saccharomycotina</taxon>
        <taxon>Pichiomycetes</taxon>
        <taxon>Pichiales</taxon>
        <taxon>Pichiaceae</taxon>
        <taxon>Ogataea</taxon>
        <taxon>Ogataea/Candida clade</taxon>
    </lineage>
</organism>
<dbReference type="EMBL" id="KV453847">
    <property type="protein sequence ID" value="ODV87924.1"/>
    <property type="molecule type" value="Genomic_DNA"/>
</dbReference>
<reference evidence="3" key="1">
    <citation type="submission" date="2016-04" db="EMBL/GenBank/DDBJ databases">
        <title>Comparative genomics of biotechnologically important yeasts.</title>
        <authorList>
            <consortium name="DOE Joint Genome Institute"/>
            <person name="Riley R."/>
            <person name="Haridas S."/>
            <person name="Wolfe K.H."/>
            <person name="Lopes M.R."/>
            <person name="Hittinger C.T."/>
            <person name="Goker M."/>
            <person name="Salamov A."/>
            <person name="Wisecaver J."/>
            <person name="Long T.M."/>
            <person name="Aerts A.L."/>
            <person name="Barry K."/>
            <person name="Choi C."/>
            <person name="Clum A."/>
            <person name="Coughlan A.Y."/>
            <person name="Deshpande S."/>
            <person name="Douglass A.P."/>
            <person name="Hanson S.J."/>
            <person name="Klenk H.-P."/>
            <person name="Labutti K."/>
            <person name="Lapidus A."/>
            <person name="Lindquist E."/>
            <person name="Lipzen A."/>
            <person name="Meier-Kolthoff J.P."/>
            <person name="Ohm R.A."/>
            <person name="Otillar R.P."/>
            <person name="Pangilinan J."/>
            <person name="Peng Y."/>
            <person name="Rokas A."/>
            <person name="Rosa C.A."/>
            <person name="Scheuner C."/>
            <person name="Sibirny A.A."/>
            <person name="Slot J.C."/>
            <person name="Stielow J.B."/>
            <person name="Sun H."/>
            <person name="Kurtzman C.P."/>
            <person name="Blackwell M."/>
            <person name="Grigoriev I.V."/>
            <person name="Jeffries T.W."/>
        </authorList>
    </citation>
    <scope>NUCLEOTIDE SEQUENCE [LARGE SCALE GENOMIC DNA]</scope>
    <source>
        <strain evidence="3">NRRL YB-2248</strain>
    </source>
</reference>
<evidence type="ECO:0000256" key="1">
    <source>
        <dbReference type="SAM" id="MobiDB-lite"/>
    </source>
</evidence>
<accession>A0A1E4T852</accession>
<dbReference type="AlphaFoldDB" id="A0A1E4T852"/>
<gene>
    <name evidence="2" type="ORF">CANARDRAFT_26103</name>
</gene>
<evidence type="ECO:0000313" key="2">
    <source>
        <dbReference type="EMBL" id="ODV87924.1"/>
    </source>
</evidence>
<dbReference type="Pfam" id="PF17119">
    <property type="entry name" value="MMU163"/>
    <property type="match status" value="1"/>
</dbReference>
<sequence>MQRLKILFGSKSQIFGLETKIIRRSITSLNQSYASHTNRNHYSNIERSFYFKGNRVIQEQQQYQQSSDENARKMKDKGNKKANLGSMIQMLQHKVPDLLTESLPAEYISKDVILRILPKSYPNIPEFKGSMVYHTTIKTIQLFLTSFYLNPGVKLHITNIKVMEPSNSLSTNELIELSINNNSIESSTKYGQELSQYTTKIIIKWRTCLKGCPHLNNLNTTSATSGTFNTAGFEIAKYFHLTSPLKFKNDENHDPMIRDEHGIERIVTGIFIFELNAENDQIVVHTVDNCEVLENKETVQGHGGGSENDRMDLAPGGA</sequence>
<name>A0A1E4T852_9ASCO</name>